<dbReference type="Proteomes" id="UP000012073">
    <property type="component" value="Unassembled WGS sequence"/>
</dbReference>
<dbReference type="RefSeq" id="XP_005713529.1">
    <property type="nucleotide sequence ID" value="XM_005713472.1"/>
</dbReference>
<protein>
    <submittedName>
        <fullName evidence="1">Uncharacterized protein</fullName>
    </submittedName>
</protein>
<organism evidence="1 2">
    <name type="scientific">Chondrus crispus</name>
    <name type="common">Carrageen Irish moss</name>
    <name type="synonym">Polymorpha crispa</name>
    <dbReference type="NCBI Taxonomy" id="2769"/>
    <lineage>
        <taxon>Eukaryota</taxon>
        <taxon>Rhodophyta</taxon>
        <taxon>Florideophyceae</taxon>
        <taxon>Rhodymeniophycidae</taxon>
        <taxon>Gigartinales</taxon>
        <taxon>Gigartinaceae</taxon>
        <taxon>Chondrus</taxon>
    </lineage>
</organism>
<proteinExistence type="predicted"/>
<sequence>MLFSNYRVMFRLQNDHISNAFRVRATLIHATESRTLSLTQTNHL</sequence>
<evidence type="ECO:0000313" key="1">
    <source>
        <dbReference type="EMBL" id="CDF33710.1"/>
    </source>
</evidence>
<reference evidence="2" key="1">
    <citation type="journal article" date="2013" name="Proc. Natl. Acad. Sci. U.S.A.">
        <title>Genome structure and metabolic features in the red seaweed Chondrus crispus shed light on evolution of the Archaeplastida.</title>
        <authorList>
            <person name="Collen J."/>
            <person name="Porcel B."/>
            <person name="Carre W."/>
            <person name="Ball S.G."/>
            <person name="Chaparro C."/>
            <person name="Tonon T."/>
            <person name="Barbeyron T."/>
            <person name="Michel G."/>
            <person name="Noel B."/>
            <person name="Valentin K."/>
            <person name="Elias M."/>
            <person name="Artiguenave F."/>
            <person name="Arun A."/>
            <person name="Aury J.M."/>
            <person name="Barbosa-Neto J.F."/>
            <person name="Bothwell J.H."/>
            <person name="Bouget F.Y."/>
            <person name="Brillet L."/>
            <person name="Cabello-Hurtado F."/>
            <person name="Capella-Gutierrez S."/>
            <person name="Charrier B."/>
            <person name="Cladiere L."/>
            <person name="Cock J.M."/>
            <person name="Coelho S.M."/>
            <person name="Colleoni C."/>
            <person name="Czjzek M."/>
            <person name="Da Silva C."/>
            <person name="Delage L."/>
            <person name="Denoeud F."/>
            <person name="Deschamps P."/>
            <person name="Dittami S.M."/>
            <person name="Gabaldon T."/>
            <person name="Gachon C.M."/>
            <person name="Groisillier A."/>
            <person name="Herve C."/>
            <person name="Jabbari K."/>
            <person name="Katinka M."/>
            <person name="Kloareg B."/>
            <person name="Kowalczyk N."/>
            <person name="Labadie K."/>
            <person name="Leblanc C."/>
            <person name="Lopez P.J."/>
            <person name="McLachlan D.H."/>
            <person name="Meslet-Cladiere L."/>
            <person name="Moustafa A."/>
            <person name="Nehr Z."/>
            <person name="Nyvall Collen P."/>
            <person name="Panaud O."/>
            <person name="Partensky F."/>
            <person name="Poulain J."/>
            <person name="Rensing S.A."/>
            <person name="Rousvoal S."/>
            <person name="Samson G."/>
            <person name="Symeonidi A."/>
            <person name="Weissenbach J."/>
            <person name="Zambounis A."/>
            <person name="Wincker P."/>
            <person name="Boyen C."/>
        </authorList>
    </citation>
    <scope>NUCLEOTIDE SEQUENCE [LARGE SCALE GENOMIC DNA]</scope>
    <source>
        <strain evidence="2">cv. Stackhouse</strain>
    </source>
</reference>
<dbReference type="EMBL" id="HG001655">
    <property type="protein sequence ID" value="CDF33710.1"/>
    <property type="molecule type" value="Genomic_DNA"/>
</dbReference>
<evidence type="ECO:0000313" key="2">
    <source>
        <dbReference type="Proteomes" id="UP000012073"/>
    </source>
</evidence>
<keyword evidence="2" id="KW-1185">Reference proteome</keyword>
<name>R7Q898_CHOCR</name>
<gene>
    <name evidence="1" type="ORF">CHC_T00002499001</name>
</gene>
<accession>R7Q898</accession>
<dbReference type="KEGG" id="ccp:CHC_T00002499001"/>
<dbReference type="AlphaFoldDB" id="R7Q898"/>
<dbReference type="GeneID" id="17321256"/>
<dbReference type="Gramene" id="CDF33710">
    <property type="protein sequence ID" value="CDF33710"/>
    <property type="gene ID" value="CHC_T00002499001"/>
</dbReference>